<name>A0ACC1UB11_9AGAR</name>
<organism evidence="1 2">
    <name type="scientific">Lentinula aff. lateritia</name>
    <dbReference type="NCBI Taxonomy" id="2804960"/>
    <lineage>
        <taxon>Eukaryota</taxon>
        <taxon>Fungi</taxon>
        <taxon>Dikarya</taxon>
        <taxon>Basidiomycota</taxon>
        <taxon>Agaricomycotina</taxon>
        <taxon>Agaricomycetes</taxon>
        <taxon>Agaricomycetidae</taxon>
        <taxon>Agaricales</taxon>
        <taxon>Marasmiineae</taxon>
        <taxon>Omphalotaceae</taxon>
        <taxon>Lentinula</taxon>
    </lineage>
</organism>
<dbReference type="Proteomes" id="UP001163835">
    <property type="component" value="Unassembled WGS sequence"/>
</dbReference>
<evidence type="ECO:0000313" key="1">
    <source>
        <dbReference type="EMBL" id="KAJ3814003.1"/>
    </source>
</evidence>
<dbReference type="EMBL" id="MU794978">
    <property type="protein sequence ID" value="KAJ3814003.1"/>
    <property type="molecule type" value="Genomic_DNA"/>
</dbReference>
<keyword evidence="2" id="KW-1185">Reference proteome</keyword>
<comment type="caution">
    <text evidence="1">The sequence shown here is derived from an EMBL/GenBank/DDBJ whole genome shotgun (WGS) entry which is preliminary data.</text>
</comment>
<proteinExistence type="predicted"/>
<gene>
    <name evidence="1" type="ORF">F5876DRAFT_62657</name>
</gene>
<sequence>MLLFSFARVLPMLFLSSILSVVTAIPMRLEVNTGQLERRTKGFRTKYQPLLIQRSYKDKKRVGSGPLKAGEIWKLRVGSKYIFDTYLSYKDGKVKLIPHLIKDPEQFYPDRRVKSYLEAHANFTDEKSEATTLKEMGDSIGDVKTNLEALDSAVRFLLAKGLVWEKDANGNEKQLQDKLEKWSAFYSEMEPLGPAGVSTCKYLSPFKIYLPLGVLTLPPIDHLEIKVMRTENAWVMFFGESLALEAKMNSYKHVVEAAKVENPELLEGVWFPLNVVAKLKDPSTIQQMWTLKADTELDLIGQVLELLVREKVLLDSRGNPYTTAAQINKEFIASVHNHEQKQKERAKGPGGAKGRQSEGS</sequence>
<evidence type="ECO:0000313" key="2">
    <source>
        <dbReference type="Proteomes" id="UP001163835"/>
    </source>
</evidence>
<accession>A0ACC1UB11</accession>
<reference evidence="1" key="1">
    <citation type="submission" date="2022-09" db="EMBL/GenBank/DDBJ databases">
        <title>A Global Phylogenomic Analysis of the Shiitake Genus Lentinula.</title>
        <authorList>
            <consortium name="DOE Joint Genome Institute"/>
            <person name="Sierra-Patev S."/>
            <person name="Min B."/>
            <person name="Naranjo-Ortiz M."/>
            <person name="Looney B."/>
            <person name="Konkel Z."/>
            <person name="Slot J.C."/>
            <person name="Sakamoto Y."/>
            <person name="Steenwyk J.L."/>
            <person name="Rokas A."/>
            <person name="Carro J."/>
            <person name="Camarero S."/>
            <person name="Ferreira P."/>
            <person name="Molpeceres G."/>
            <person name="Ruiz-Duenas F.J."/>
            <person name="Serrano A."/>
            <person name="Henrissat B."/>
            <person name="Drula E."/>
            <person name="Hughes K.W."/>
            <person name="Mata J.L."/>
            <person name="Ishikawa N.K."/>
            <person name="Vargas-Isla R."/>
            <person name="Ushijima S."/>
            <person name="Smith C.A."/>
            <person name="Ahrendt S."/>
            <person name="Andreopoulos W."/>
            <person name="He G."/>
            <person name="Labutti K."/>
            <person name="Lipzen A."/>
            <person name="Ng V."/>
            <person name="Riley R."/>
            <person name="Sandor L."/>
            <person name="Barry K."/>
            <person name="Martinez A.T."/>
            <person name="Xiao Y."/>
            <person name="Gibbons J.G."/>
            <person name="Terashima K."/>
            <person name="Grigoriev I.V."/>
            <person name="Hibbett D.S."/>
        </authorList>
    </citation>
    <scope>NUCLEOTIDE SEQUENCE</scope>
    <source>
        <strain evidence="1">TMI1499</strain>
    </source>
</reference>
<protein>
    <submittedName>
        <fullName evidence="1">Uncharacterized protein</fullName>
    </submittedName>
</protein>